<evidence type="ECO:0000313" key="5">
    <source>
        <dbReference type="Proteomes" id="UP000478546"/>
    </source>
</evidence>
<dbReference type="Proteomes" id="UP000478546">
    <property type="component" value="Unassembled WGS sequence"/>
</dbReference>
<keyword evidence="5" id="KW-1185">Reference proteome</keyword>
<evidence type="ECO:0000313" key="4">
    <source>
        <dbReference type="EMBL" id="NDK54318.1"/>
    </source>
</evidence>
<reference evidence="4 5" key="1">
    <citation type="submission" date="2020-01" db="EMBL/GenBank/DDBJ databases">
        <authorList>
            <person name="Kim M.K."/>
        </authorList>
    </citation>
    <scope>NUCLEOTIDE SEQUENCE [LARGE SCALE GENOMIC DNA]</scope>
    <source>
        <strain evidence="4 5">BT213</strain>
    </source>
</reference>
<dbReference type="PANTHER" id="PTHR30437:SF6">
    <property type="entry name" value="TRANSCRIPTION ELONGATION FACTOR GREB"/>
    <property type="match status" value="1"/>
</dbReference>
<dbReference type="AlphaFoldDB" id="A0A6B2GWS3"/>
<gene>
    <name evidence="4" type="ORF">GWO68_00165</name>
</gene>
<accession>A0A6B2GWS3</accession>
<dbReference type="InterPro" id="IPR036953">
    <property type="entry name" value="GreA/GreB_C_sf"/>
</dbReference>
<keyword evidence="4" id="KW-0251">Elongation factor</keyword>
<organism evidence="4 5">
    <name type="scientific">Pontibacter fetidus</name>
    <dbReference type="NCBI Taxonomy" id="2700082"/>
    <lineage>
        <taxon>Bacteria</taxon>
        <taxon>Pseudomonadati</taxon>
        <taxon>Bacteroidota</taxon>
        <taxon>Cytophagia</taxon>
        <taxon>Cytophagales</taxon>
        <taxon>Hymenobacteraceae</taxon>
        <taxon>Pontibacter</taxon>
    </lineage>
</organism>
<dbReference type="GO" id="GO:0070063">
    <property type="term" value="F:RNA polymerase binding"/>
    <property type="evidence" value="ECO:0007669"/>
    <property type="project" value="InterPro"/>
</dbReference>
<dbReference type="GO" id="GO:0032784">
    <property type="term" value="P:regulation of DNA-templated transcription elongation"/>
    <property type="evidence" value="ECO:0007669"/>
    <property type="project" value="InterPro"/>
</dbReference>
<dbReference type="GO" id="GO:0006354">
    <property type="term" value="P:DNA-templated transcription elongation"/>
    <property type="evidence" value="ECO:0007669"/>
    <property type="project" value="TreeGrafter"/>
</dbReference>
<sequence length="175" mass="19132">MSRAFVKEDDSGEAPIIPPRAALPPGITNYVTPRGLEQLRQELTELETERSQAEANRENEAERTRQLTILNGRIAAVTARIASAKVIEPKDQPTDQVRFGSTVTLKTIKGRNLGHKRTFTIVGVDEASVEQGRIAFVAPIAKIVTGAKVGQNITLRLGKDEEVAEVTNIAYDTNQ</sequence>
<dbReference type="SUPFAM" id="SSF54534">
    <property type="entry name" value="FKBP-like"/>
    <property type="match status" value="1"/>
</dbReference>
<dbReference type="GO" id="GO:0003746">
    <property type="term" value="F:translation elongation factor activity"/>
    <property type="evidence" value="ECO:0007669"/>
    <property type="project" value="UniProtKB-KW"/>
</dbReference>
<evidence type="ECO:0000259" key="3">
    <source>
        <dbReference type="Pfam" id="PF01272"/>
    </source>
</evidence>
<name>A0A6B2GWS3_9BACT</name>
<comment type="caution">
    <text evidence="4">The sequence shown here is derived from an EMBL/GenBank/DDBJ whole genome shotgun (WGS) entry which is preliminary data.</text>
</comment>
<keyword evidence="4" id="KW-0648">Protein biosynthesis</keyword>
<evidence type="ECO:0000256" key="2">
    <source>
        <dbReference type="SAM" id="MobiDB-lite"/>
    </source>
</evidence>
<dbReference type="InterPro" id="IPR023459">
    <property type="entry name" value="Tscrpt_elong_fac_GreA/B_fam"/>
</dbReference>
<feature type="region of interest" description="Disordered" evidence="2">
    <location>
        <begin position="1"/>
        <end position="25"/>
    </location>
</feature>
<evidence type="ECO:0000256" key="1">
    <source>
        <dbReference type="SAM" id="Coils"/>
    </source>
</evidence>
<keyword evidence="1" id="KW-0175">Coiled coil</keyword>
<dbReference type="PANTHER" id="PTHR30437">
    <property type="entry name" value="TRANSCRIPTION ELONGATION FACTOR GREA"/>
    <property type="match status" value="1"/>
</dbReference>
<dbReference type="RefSeq" id="WP_162344380.1">
    <property type="nucleotide sequence ID" value="NZ_JAAEAA010000001.1"/>
</dbReference>
<feature type="domain" description="Transcription elongation factor GreA/GreB C-terminal" evidence="3">
    <location>
        <begin position="92"/>
        <end position="171"/>
    </location>
</feature>
<dbReference type="GO" id="GO:0003677">
    <property type="term" value="F:DNA binding"/>
    <property type="evidence" value="ECO:0007669"/>
    <property type="project" value="InterPro"/>
</dbReference>
<feature type="coiled-coil region" evidence="1">
    <location>
        <begin position="36"/>
        <end position="63"/>
    </location>
</feature>
<dbReference type="InterPro" id="IPR001437">
    <property type="entry name" value="Tscrpt_elong_fac_GreA/B_C"/>
</dbReference>
<proteinExistence type="predicted"/>
<dbReference type="PIRSF" id="PIRSF006092">
    <property type="entry name" value="GreA_GreB"/>
    <property type="match status" value="1"/>
</dbReference>
<dbReference type="Pfam" id="PF01272">
    <property type="entry name" value="GreA_GreB"/>
    <property type="match status" value="1"/>
</dbReference>
<protein>
    <submittedName>
        <fullName evidence="4">Transcription elongation factor GreAB</fullName>
    </submittedName>
</protein>
<dbReference type="EMBL" id="JAAEAA010000001">
    <property type="protein sequence ID" value="NDK54318.1"/>
    <property type="molecule type" value="Genomic_DNA"/>
</dbReference>
<dbReference type="Gene3D" id="3.10.50.30">
    <property type="entry name" value="Transcription elongation factor, GreA/GreB, C-terminal domain"/>
    <property type="match status" value="1"/>
</dbReference>